<name>A0A554LKA6_9BACT</name>
<gene>
    <name evidence="5" type="ORF">CEN91_250</name>
</gene>
<dbReference type="Gene3D" id="1.10.3290.10">
    <property type="entry name" value="Fido-like domain"/>
    <property type="match status" value="1"/>
</dbReference>
<dbReference type="GO" id="GO:0005524">
    <property type="term" value="F:ATP binding"/>
    <property type="evidence" value="ECO:0007669"/>
    <property type="project" value="UniProtKB-KW"/>
</dbReference>
<dbReference type="PROSITE" id="PS51459">
    <property type="entry name" value="FIDO"/>
    <property type="match status" value="1"/>
</dbReference>
<dbReference type="Gene3D" id="1.10.10.10">
    <property type="entry name" value="Winged helix-like DNA-binding domain superfamily/Winged helix DNA-binding domain"/>
    <property type="match status" value="1"/>
</dbReference>
<dbReference type="InterPro" id="IPR003812">
    <property type="entry name" value="Fido"/>
</dbReference>
<dbReference type="PANTHER" id="PTHR13504">
    <property type="entry name" value="FIDO DOMAIN-CONTAINING PROTEIN DDB_G0283145"/>
    <property type="match status" value="1"/>
</dbReference>
<evidence type="ECO:0000313" key="5">
    <source>
        <dbReference type="EMBL" id="TSC93315.1"/>
    </source>
</evidence>
<dbReference type="Pfam" id="PF02661">
    <property type="entry name" value="Fic"/>
    <property type="match status" value="1"/>
</dbReference>
<comment type="caution">
    <text evidence="5">The sequence shown here is derived from an EMBL/GenBank/DDBJ whole genome shotgun (WGS) entry which is preliminary data.</text>
</comment>
<dbReference type="SUPFAM" id="SSF140931">
    <property type="entry name" value="Fic-like"/>
    <property type="match status" value="1"/>
</dbReference>
<keyword evidence="2" id="KW-0067">ATP-binding</keyword>
<evidence type="ECO:0000256" key="3">
    <source>
        <dbReference type="PIRSR" id="PIRSR640198-3"/>
    </source>
</evidence>
<keyword evidence="2" id="KW-0547">Nucleotide-binding</keyword>
<dbReference type="InterPro" id="IPR040198">
    <property type="entry name" value="Fido_containing"/>
</dbReference>
<dbReference type="AlphaFoldDB" id="A0A554LKA6"/>
<dbReference type="EMBL" id="VMGI01000029">
    <property type="protein sequence ID" value="TSC93315.1"/>
    <property type="molecule type" value="Genomic_DNA"/>
</dbReference>
<feature type="domain" description="Fido" evidence="4">
    <location>
        <begin position="103"/>
        <end position="257"/>
    </location>
</feature>
<protein>
    <recommendedName>
        <fullName evidence="4">Fido domain-containing protein</fullName>
    </recommendedName>
</protein>
<dbReference type="Proteomes" id="UP000315589">
    <property type="component" value="Unassembled WGS sequence"/>
</dbReference>
<dbReference type="PANTHER" id="PTHR13504:SF38">
    <property type="entry name" value="FIDO DOMAIN-CONTAINING PROTEIN"/>
    <property type="match status" value="1"/>
</dbReference>
<organism evidence="5 6">
    <name type="scientific">Candidatus Berkelbacteria bacterium Licking1014_85</name>
    <dbReference type="NCBI Taxonomy" id="2017148"/>
    <lineage>
        <taxon>Bacteria</taxon>
        <taxon>Candidatus Berkelbacteria</taxon>
    </lineage>
</organism>
<evidence type="ECO:0000256" key="2">
    <source>
        <dbReference type="PIRSR" id="PIRSR640198-2"/>
    </source>
</evidence>
<feature type="active site" evidence="1">
    <location>
        <position position="192"/>
    </location>
</feature>
<evidence type="ECO:0000256" key="1">
    <source>
        <dbReference type="PIRSR" id="PIRSR640198-1"/>
    </source>
</evidence>
<dbReference type="InterPro" id="IPR036388">
    <property type="entry name" value="WH-like_DNA-bd_sf"/>
</dbReference>
<proteinExistence type="predicted"/>
<sequence>MFNPKYKLTNSIVQMLTAISESKVLIEHAKILPQQEFKLKRQALVRMSHSSTAIEGNRLNTKEVEALIAHKKIDAPQREIHEVQNYLNALKFIEKTVKMNKPITEKVLLQIHKLVSHKTLPEEQSGHYRKTAVYIVRRQIGLSDEVVYTGPNAKQVPLLCNNLLDWINESEKKEINPVIVASIAHQEIAAIHPFGDGNGRTARAMATLVLYTRGYDFRRLFALEDYYNRDRQAYYQAINIGKNYEARKTDLTNWIEYFVTGFKEEIDNIQSKISVLAYKKINDNINSQIFLNKDQIQILDFIDQVGKITIKDAMDIIICPKRTAQLCLQKLKKIGLIKLVGKGPSSAYILK</sequence>
<evidence type="ECO:0000259" key="4">
    <source>
        <dbReference type="PROSITE" id="PS51459"/>
    </source>
</evidence>
<reference evidence="5 6" key="1">
    <citation type="submission" date="2017-07" db="EMBL/GenBank/DDBJ databases">
        <title>Mechanisms for carbon and nitrogen cycling indicate functional differentiation within the Candidate Phyla Radiation.</title>
        <authorList>
            <person name="Danczak R.E."/>
            <person name="Johnston M.D."/>
            <person name="Kenah C."/>
            <person name="Slattery M."/>
            <person name="Wrighton K.C."/>
            <person name="Wilkins M.J."/>
        </authorList>
    </citation>
    <scope>NUCLEOTIDE SEQUENCE [LARGE SCALE GENOMIC DNA]</scope>
    <source>
        <strain evidence="5">Licking1014_85</strain>
    </source>
</reference>
<dbReference type="InterPro" id="IPR036597">
    <property type="entry name" value="Fido-like_dom_sf"/>
</dbReference>
<feature type="binding site" evidence="2">
    <location>
        <begin position="234"/>
        <end position="235"/>
    </location>
    <ligand>
        <name>ATP</name>
        <dbReference type="ChEBI" id="CHEBI:30616"/>
    </ligand>
</feature>
<feature type="binding site" evidence="2">
    <location>
        <begin position="196"/>
        <end position="203"/>
    </location>
    <ligand>
        <name>ATP</name>
        <dbReference type="ChEBI" id="CHEBI:30616"/>
    </ligand>
</feature>
<feature type="site" description="Important for autoinhibition of adenylyltransferase activity" evidence="3">
    <location>
        <position position="55"/>
    </location>
</feature>
<accession>A0A554LKA6</accession>
<evidence type="ECO:0000313" key="6">
    <source>
        <dbReference type="Proteomes" id="UP000315589"/>
    </source>
</evidence>